<dbReference type="InterPro" id="IPR023828">
    <property type="entry name" value="Peptidase_S8_Ser-AS"/>
</dbReference>
<sequence>MRAIHKDSLSKSISDQHSVDMMSLESSIRFLRASVGLPSELMFMQSTLLLSLAVLLLSVHLCNSDAPTHTLVRISHRGNPVDIRHVPLMMAQVAAFGERSRPSSQGDHETEQCLTEDGAVEDLTLAGVQIVHSDECSASYKQISEYLKKAEGELGIDFDCEPDYSLTFTPICGPTTTRRPRPPPTTTTTTTTPAPTPLPCTGGNPLLGTNDPVSSCQSNLERIRIGEAWRLIESSKRKLERVVLAILDTGVNMKHPDLVDQFWRDSTTGSIGFNFVDNNTDVTDKHGHGTFCAGIAGAETNNSIGVAGVANVQLMILKWGDGAGARISNALRALDYALRMGATVSSHSYRFDNGSRVFEAAIAKADAVGHIVVTGAGNEAKDLDQNPVYPCSVARNVPSMLCVAGSTSTSKPTITSWSNVGAATQIAAPGVDIYSTDRSGSYSSASGTSASTPQVAAVAAMMASLGLQGQDITDAITRSRTAGLSNKFNVPDVGELDALNAVKIALGRPTSPPTTTSTPAETSGVVSV</sequence>
<comment type="similarity">
    <text evidence="1 8">Belongs to the peptidase S8 family.</text>
</comment>
<keyword evidence="4 8" id="KW-0720">Serine protease</keyword>
<comment type="catalytic activity">
    <reaction evidence="6">
        <text>Hydrolysis of proteins with broad specificity for peptide bonds, and a preference for a large uncharged residue in P1. Hydrolyzes peptide amides.</text>
        <dbReference type="EC" id="3.4.21.62"/>
    </reaction>
</comment>
<dbReference type="Pfam" id="PF00082">
    <property type="entry name" value="Peptidase_S8"/>
    <property type="match status" value="1"/>
</dbReference>
<dbReference type="InterPro" id="IPR022398">
    <property type="entry name" value="Peptidase_S8_His-AS"/>
</dbReference>
<dbReference type="EC" id="3.4.21.62" evidence="7"/>
<name>A0A7J6P5A8_PEROL</name>
<dbReference type="PROSITE" id="PS00138">
    <property type="entry name" value="SUBTILASE_SER"/>
    <property type="match status" value="1"/>
</dbReference>
<feature type="region of interest" description="Disordered" evidence="9">
    <location>
        <begin position="171"/>
        <end position="198"/>
    </location>
</feature>
<evidence type="ECO:0000256" key="8">
    <source>
        <dbReference type="PROSITE-ProRule" id="PRU01240"/>
    </source>
</evidence>
<dbReference type="OrthoDB" id="531541at2759"/>
<feature type="domain" description="Peptidase S8/S53" evidence="10">
    <location>
        <begin position="242"/>
        <end position="477"/>
    </location>
</feature>
<dbReference type="EMBL" id="JABANP010000081">
    <property type="protein sequence ID" value="KAF4691278.1"/>
    <property type="molecule type" value="Genomic_DNA"/>
</dbReference>
<evidence type="ECO:0000256" key="2">
    <source>
        <dbReference type="ARBA" id="ARBA00022670"/>
    </source>
</evidence>
<evidence type="ECO:0000256" key="9">
    <source>
        <dbReference type="SAM" id="MobiDB-lite"/>
    </source>
</evidence>
<dbReference type="PANTHER" id="PTHR43399">
    <property type="entry name" value="SUBTILISIN-RELATED"/>
    <property type="match status" value="1"/>
</dbReference>
<dbReference type="InterPro" id="IPR015500">
    <property type="entry name" value="Peptidase_S8_subtilisin-rel"/>
</dbReference>
<evidence type="ECO:0000259" key="10">
    <source>
        <dbReference type="Pfam" id="PF00082"/>
    </source>
</evidence>
<dbReference type="AlphaFoldDB" id="A0A7J6P5A8"/>
<dbReference type="InterPro" id="IPR000209">
    <property type="entry name" value="Peptidase_S8/S53_dom"/>
</dbReference>
<dbReference type="InterPro" id="IPR051048">
    <property type="entry name" value="Peptidase_S8/S53_subtilisin"/>
</dbReference>
<dbReference type="GO" id="GO:0006508">
    <property type="term" value="P:proteolysis"/>
    <property type="evidence" value="ECO:0007669"/>
    <property type="project" value="UniProtKB-KW"/>
</dbReference>
<feature type="region of interest" description="Disordered" evidence="9">
    <location>
        <begin position="508"/>
        <end position="528"/>
    </location>
</feature>
<comment type="caution">
    <text evidence="11">The sequence shown here is derived from an EMBL/GenBank/DDBJ whole genome shotgun (WGS) entry which is preliminary data.</text>
</comment>
<feature type="active site" description="Charge relay system" evidence="8">
    <location>
        <position position="288"/>
    </location>
</feature>
<dbReference type="SUPFAM" id="SSF52743">
    <property type="entry name" value="Subtilisin-like"/>
    <property type="match status" value="1"/>
</dbReference>
<evidence type="ECO:0000256" key="6">
    <source>
        <dbReference type="ARBA" id="ARBA00023529"/>
    </source>
</evidence>
<evidence type="ECO:0000256" key="3">
    <source>
        <dbReference type="ARBA" id="ARBA00022801"/>
    </source>
</evidence>
<feature type="active site" description="Charge relay system" evidence="8">
    <location>
        <position position="248"/>
    </location>
</feature>
<feature type="active site" description="Charge relay system" evidence="8">
    <location>
        <position position="449"/>
    </location>
</feature>
<evidence type="ECO:0000313" key="11">
    <source>
        <dbReference type="EMBL" id="KAF4691278.1"/>
    </source>
</evidence>
<proteinExistence type="inferred from homology"/>
<dbReference type="PANTHER" id="PTHR43399:SF4">
    <property type="entry name" value="CELL WALL-ASSOCIATED PROTEASE"/>
    <property type="match status" value="1"/>
</dbReference>
<evidence type="ECO:0000256" key="5">
    <source>
        <dbReference type="ARBA" id="ARBA00023145"/>
    </source>
</evidence>
<dbReference type="GO" id="GO:0004252">
    <property type="term" value="F:serine-type endopeptidase activity"/>
    <property type="evidence" value="ECO:0007669"/>
    <property type="project" value="UniProtKB-UniRule"/>
</dbReference>
<evidence type="ECO:0000256" key="4">
    <source>
        <dbReference type="ARBA" id="ARBA00022825"/>
    </source>
</evidence>
<dbReference type="PROSITE" id="PS00137">
    <property type="entry name" value="SUBTILASE_HIS"/>
    <property type="match status" value="1"/>
</dbReference>
<evidence type="ECO:0000256" key="7">
    <source>
        <dbReference type="ARBA" id="ARBA00023619"/>
    </source>
</evidence>
<evidence type="ECO:0000256" key="1">
    <source>
        <dbReference type="ARBA" id="ARBA00011073"/>
    </source>
</evidence>
<gene>
    <name evidence="11" type="primary">SUB2_36</name>
    <name evidence="11" type="ORF">FOZ60_015815</name>
</gene>
<dbReference type="InterPro" id="IPR036852">
    <property type="entry name" value="Peptidase_S8/S53_dom_sf"/>
</dbReference>
<keyword evidence="5" id="KW-0865">Zymogen</keyword>
<accession>A0A7J6P5A8</accession>
<reference evidence="11 12" key="1">
    <citation type="submission" date="2020-04" db="EMBL/GenBank/DDBJ databases">
        <title>Perkinsus olseni comparative genomics.</title>
        <authorList>
            <person name="Bogema D.R."/>
        </authorList>
    </citation>
    <scope>NUCLEOTIDE SEQUENCE [LARGE SCALE GENOMIC DNA]</scope>
    <source>
        <strain evidence="11">00978-12</strain>
    </source>
</reference>
<keyword evidence="3 8" id="KW-0378">Hydrolase</keyword>
<dbReference type="PROSITE" id="PS51892">
    <property type="entry name" value="SUBTILASE"/>
    <property type="match status" value="1"/>
</dbReference>
<protein>
    <recommendedName>
        <fullName evidence="7">subtilisin</fullName>
        <ecNumber evidence="7">3.4.21.62</ecNumber>
    </recommendedName>
</protein>
<dbReference type="Gene3D" id="3.40.50.200">
    <property type="entry name" value="Peptidase S8/S53 domain"/>
    <property type="match status" value="1"/>
</dbReference>
<evidence type="ECO:0000313" key="12">
    <source>
        <dbReference type="Proteomes" id="UP000541610"/>
    </source>
</evidence>
<organism evidence="11 12">
    <name type="scientific">Perkinsus olseni</name>
    <name type="common">Perkinsus atlanticus</name>
    <dbReference type="NCBI Taxonomy" id="32597"/>
    <lineage>
        <taxon>Eukaryota</taxon>
        <taxon>Sar</taxon>
        <taxon>Alveolata</taxon>
        <taxon>Perkinsozoa</taxon>
        <taxon>Perkinsea</taxon>
        <taxon>Perkinsida</taxon>
        <taxon>Perkinsidae</taxon>
        <taxon>Perkinsus</taxon>
    </lineage>
</organism>
<dbReference type="Proteomes" id="UP000541610">
    <property type="component" value="Unassembled WGS sequence"/>
</dbReference>
<dbReference type="PRINTS" id="PR00723">
    <property type="entry name" value="SUBTILISIN"/>
</dbReference>
<keyword evidence="2 8" id="KW-0645">Protease</keyword>